<dbReference type="EMBL" id="AP018711">
    <property type="protein sequence ID" value="BBE32362.1"/>
    <property type="molecule type" value="Genomic_DNA"/>
</dbReference>
<evidence type="ECO:0000313" key="2">
    <source>
        <dbReference type="EMBL" id="BBE32362.1"/>
    </source>
</evidence>
<evidence type="ECO:0000313" key="3">
    <source>
        <dbReference type="Proteomes" id="UP000275727"/>
    </source>
</evidence>
<gene>
    <name evidence="2" type="ORF">SmB9_00200</name>
</gene>
<name>A0AAD1D1Y3_SPHMI</name>
<dbReference type="Proteomes" id="UP000275727">
    <property type="component" value="Chromosome"/>
</dbReference>
<dbReference type="AlphaFoldDB" id="A0AAD1D1Y3"/>
<dbReference type="KEGG" id="smic:SmB9_00200"/>
<reference evidence="2 3" key="1">
    <citation type="submission" date="2018-06" db="EMBL/GenBank/DDBJ databases">
        <title>Complete Genome Sequence of the Microcystin-Degrading Bacterium Sphingosinicella microcystinivorans Strain B-9.</title>
        <authorList>
            <person name="Jin H."/>
            <person name="Nishizawa T."/>
            <person name="Guo Y."/>
            <person name="Nishizawa A."/>
            <person name="Park H."/>
            <person name="Kato H."/>
            <person name="Tsuji K."/>
            <person name="Harada K."/>
        </authorList>
    </citation>
    <scope>NUCLEOTIDE SEQUENCE [LARGE SCALE GENOMIC DNA]</scope>
    <source>
        <strain evidence="2 3">B9</strain>
    </source>
</reference>
<feature type="region of interest" description="Disordered" evidence="1">
    <location>
        <begin position="75"/>
        <end position="94"/>
    </location>
</feature>
<feature type="region of interest" description="Disordered" evidence="1">
    <location>
        <begin position="1"/>
        <end position="36"/>
    </location>
</feature>
<evidence type="ECO:0000256" key="1">
    <source>
        <dbReference type="SAM" id="MobiDB-lite"/>
    </source>
</evidence>
<accession>A0AAD1D1Y3</accession>
<proteinExistence type="predicted"/>
<organism evidence="2 3">
    <name type="scientific">Sphingosinicella microcystinivorans</name>
    <dbReference type="NCBI Taxonomy" id="335406"/>
    <lineage>
        <taxon>Bacteria</taxon>
        <taxon>Pseudomonadati</taxon>
        <taxon>Pseudomonadota</taxon>
        <taxon>Alphaproteobacteria</taxon>
        <taxon>Sphingomonadales</taxon>
        <taxon>Sphingosinicellaceae</taxon>
        <taxon>Sphingosinicella</taxon>
    </lineage>
</organism>
<protein>
    <submittedName>
        <fullName evidence="2">Uncharacterized protein</fullName>
    </submittedName>
</protein>
<sequence length="94" mass="10507">MPAAMRPGATPDLLKQHSEGSSKTTPSSRRITRRLAVPKSIARSGFREKNEAMEDAYQAALRLSLDIRASNILRVRPAPEVSNRRKKPEQLGRQ</sequence>